<dbReference type="InterPro" id="IPR004839">
    <property type="entry name" value="Aminotransferase_I/II_large"/>
</dbReference>
<evidence type="ECO:0000256" key="3">
    <source>
        <dbReference type="ARBA" id="ARBA00022898"/>
    </source>
</evidence>
<dbReference type="PROSITE" id="PS50949">
    <property type="entry name" value="HTH_GNTR"/>
    <property type="match status" value="1"/>
</dbReference>
<protein>
    <submittedName>
        <fullName evidence="8">PLP-dependent aminotransferase family protein</fullName>
    </submittedName>
</protein>
<dbReference type="GO" id="GO:0030170">
    <property type="term" value="F:pyridoxal phosphate binding"/>
    <property type="evidence" value="ECO:0007669"/>
    <property type="project" value="InterPro"/>
</dbReference>
<accession>A0A9D1HHL2</accession>
<dbReference type="PANTHER" id="PTHR46577:SF1">
    <property type="entry name" value="HTH-TYPE TRANSCRIPTIONAL REGULATORY PROTEIN GABR"/>
    <property type="match status" value="1"/>
</dbReference>
<dbReference type="InterPro" id="IPR036390">
    <property type="entry name" value="WH_DNA-bd_sf"/>
</dbReference>
<dbReference type="Gene3D" id="3.40.640.10">
    <property type="entry name" value="Type I PLP-dependent aspartate aminotransferase-like (Major domain)"/>
    <property type="match status" value="1"/>
</dbReference>
<dbReference type="EMBL" id="DVLT01000024">
    <property type="protein sequence ID" value="HIU02302.1"/>
    <property type="molecule type" value="Genomic_DNA"/>
</dbReference>
<evidence type="ECO:0000256" key="4">
    <source>
        <dbReference type="ARBA" id="ARBA00023015"/>
    </source>
</evidence>
<dbReference type="InterPro" id="IPR051446">
    <property type="entry name" value="HTH_trans_reg/aminotransferase"/>
</dbReference>
<proteinExistence type="inferred from homology"/>
<dbReference type="PRINTS" id="PR00035">
    <property type="entry name" value="HTHGNTR"/>
</dbReference>
<dbReference type="AlphaFoldDB" id="A0A9D1HHL2"/>
<keyword evidence="3" id="KW-0663">Pyridoxal phosphate</keyword>
<dbReference type="InterPro" id="IPR000524">
    <property type="entry name" value="Tscrpt_reg_HTH_GntR"/>
</dbReference>
<evidence type="ECO:0000256" key="6">
    <source>
        <dbReference type="ARBA" id="ARBA00023163"/>
    </source>
</evidence>
<dbReference type="Pfam" id="PF00155">
    <property type="entry name" value="Aminotran_1_2"/>
    <property type="match status" value="1"/>
</dbReference>
<keyword evidence="4" id="KW-0805">Transcription regulation</keyword>
<keyword evidence="2 8" id="KW-0808">Transferase</keyword>
<evidence type="ECO:0000259" key="7">
    <source>
        <dbReference type="PROSITE" id="PS50949"/>
    </source>
</evidence>
<dbReference type="SUPFAM" id="SSF53383">
    <property type="entry name" value="PLP-dependent transferases"/>
    <property type="match status" value="1"/>
</dbReference>
<sequence length="473" mass="53417">MSVITFNIDTHSKEPIYMQIYDYICAEIRSGNLRPGDRLPSTRQLSVHLQVSRNTVDMAYGQLNAEGYIESRPKQGYYICDITNHIPAIFPSDAPAIPPSPRPASPSSVCFDFNPNGIDLEYFPYNIWKKTMKDILYNDSQDNLLLPGDPQGDLGLRQAIAGYLHQSRGVRCDASQVIVGAGTDFLLILLYQLLGAKAVYAVENPGYFQAYQVLSHIGASTVPVSMDGSGIHMDDLYHSGASVAYVMPSHHFPTGIVMPIKRRLELLAWAGNCPDRYIIEDDYDSEFRYKGRPIPSLQGIDTSGHVIYMGTFSKALTPAMRVGYMVLPPSLLSRYRQQLSFYSSSVSRSEQKFLTLFIRRGQFERHLNRMRNVYKEKRDYILKAFQPYRQFLTISGENSGLHMLLHFKDGRTTTQLLSQAAEQGIRLYQVSDYSMDTRSSSAFDDHIILGYAALPMDQLETGLSRLLDVWFAS</sequence>
<dbReference type="GO" id="GO:0003677">
    <property type="term" value="F:DNA binding"/>
    <property type="evidence" value="ECO:0007669"/>
    <property type="project" value="UniProtKB-KW"/>
</dbReference>
<dbReference type="Pfam" id="PF00392">
    <property type="entry name" value="GntR"/>
    <property type="match status" value="1"/>
</dbReference>
<evidence type="ECO:0000256" key="5">
    <source>
        <dbReference type="ARBA" id="ARBA00023125"/>
    </source>
</evidence>
<evidence type="ECO:0000256" key="1">
    <source>
        <dbReference type="ARBA" id="ARBA00005384"/>
    </source>
</evidence>
<feature type="domain" description="HTH gntR-type" evidence="7">
    <location>
        <begin position="14"/>
        <end position="82"/>
    </location>
</feature>
<comment type="similarity">
    <text evidence="1">In the C-terminal section; belongs to the class-I pyridoxal-phosphate-dependent aminotransferase family.</text>
</comment>
<keyword evidence="5" id="KW-0238">DNA-binding</keyword>
<dbReference type="CDD" id="cd00609">
    <property type="entry name" value="AAT_like"/>
    <property type="match status" value="1"/>
</dbReference>
<dbReference type="InterPro" id="IPR036388">
    <property type="entry name" value="WH-like_DNA-bd_sf"/>
</dbReference>
<name>A0A9D1HHL2_9FIRM</name>
<keyword evidence="6" id="KW-0804">Transcription</keyword>
<dbReference type="GO" id="GO:0008483">
    <property type="term" value="F:transaminase activity"/>
    <property type="evidence" value="ECO:0007669"/>
    <property type="project" value="UniProtKB-KW"/>
</dbReference>
<dbReference type="Gene3D" id="1.10.10.10">
    <property type="entry name" value="Winged helix-like DNA-binding domain superfamily/Winged helix DNA-binding domain"/>
    <property type="match status" value="1"/>
</dbReference>
<gene>
    <name evidence="8" type="ORF">IAB63_03505</name>
</gene>
<organism evidence="8 9">
    <name type="scientific">Candidatus Onthocola gallistercoris</name>
    <dbReference type="NCBI Taxonomy" id="2840876"/>
    <lineage>
        <taxon>Bacteria</taxon>
        <taxon>Bacillati</taxon>
        <taxon>Bacillota</taxon>
        <taxon>Bacilli</taxon>
        <taxon>Candidatus Onthocola</taxon>
    </lineage>
</organism>
<dbReference type="InterPro" id="IPR015421">
    <property type="entry name" value="PyrdxlP-dep_Trfase_major"/>
</dbReference>
<reference evidence="8" key="1">
    <citation type="submission" date="2020-10" db="EMBL/GenBank/DDBJ databases">
        <authorList>
            <person name="Gilroy R."/>
        </authorList>
    </citation>
    <scope>NUCLEOTIDE SEQUENCE</scope>
    <source>
        <strain evidence="8">CHK187-14744</strain>
    </source>
</reference>
<dbReference type="CDD" id="cd07377">
    <property type="entry name" value="WHTH_GntR"/>
    <property type="match status" value="1"/>
</dbReference>
<evidence type="ECO:0000256" key="2">
    <source>
        <dbReference type="ARBA" id="ARBA00022576"/>
    </source>
</evidence>
<comment type="caution">
    <text evidence="8">The sequence shown here is derived from an EMBL/GenBank/DDBJ whole genome shotgun (WGS) entry which is preliminary data.</text>
</comment>
<dbReference type="GO" id="GO:0003700">
    <property type="term" value="F:DNA-binding transcription factor activity"/>
    <property type="evidence" value="ECO:0007669"/>
    <property type="project" value="InterPro"/>
</dbReference>
<dbReference type="PANTHER" id="PTHR46577">
    <property type="entry name" value="HTH-TYPE TRANSCRIPTIONAL REGULATORY PROTEIN GABR"/>
    <property type="match status" value="1"/>
</dbReference>
<reference evidence="8" key="2">
    <citation type="journal article" date="2021" name="PeerJ">
        <title>Extensive microbial diversity within the chicken gut microbiome revealed by metagenomics and culture.</title>
        <authorList>
            <person name="Gilroy R."/>
            <person name="Ravi A."/>
            <person name="Getino M."/>
            <person name="Pursley I."/>
            <person name="Horton D.L."/>
            <person name="Alikhan N.F."/>
            <person name="Baker D."/>
            <person name="Gharbi K."/>
            <person name="Hall N."/>
            <person name="Watson M."/>
            <person name="Adriaenssens E.M."/>
            <person name="Foster-Nyarko E."/>
            <person name="Jarju S."/>
            <person name="Secka A."/>
            <person name="Antonio M."/>
            <person name="Oren A."/>
            <person name="Chaudhuri R.R."/>
            <person name="La Ragione R."/>
            <person name="Hildebrand F."/>
            <person name="Pallen M.J."/>
        </authorList>
    </citation>
    <scope>NUCLEOTIDE SEQUENCE</scope>
    <source>
        <strain evidence="8">CHK187-14744</strain>
    </source>
</reference>
<evidence type="ECO:0000313" key="8">
    <source>
        <dbReference type="EMBL" id="HIU02302.1"/>
    </source>
</evidence>
<evidence type="ECO:0000313" key="9">
    <source>
        <dbReference type="Proteomes" id="UP000824164"/>
    </source>
</evidence>
<keyword evidence="2 8" id="KW-0032">Aminotransferase</keyword>
<dbReference type="SMART" id="SM00345">
    <property type="entry name" value="HTH_GNTR"/>
    <property type="match status" value="1"/>
</dbReference>
<dbReference type="Proteomes" id="UP000824164">
    <property type="component" value="Unassembled WGS sequence"/>
</dbReference>
<dbReference type="SUPFAM" id="SSF46785">
    <property type="entry name" value="Winged helix' DNA-binding domain"/>
    <property type="match status" value="1"/>
</dbReference>
<dbReference type="InterPro" id="IPR015424">
    <property type="entry name" value="PyrdxlP-dep_Trfase"/>
</dbReference>